<evidence type="ECO:0000313" key="9">
    <source>
        <dbReference type="Proteomes" id="UP000253472"/>
    </source>
</evidence>
<feature type="transmembrane region" description="Helical" evidence="7">
    <location>
        <begin position="136"/>
        <end position="155"/>
    </location>
</feature>
<keyword evidence="5" id="KW-0333">Golgi apparatus</keyword>
<accession>A0A367XLN4</accession>
<keyword evidence="9" id="KW-1185">Reference proteome</keyword>
<keyword evidence="6 7" id="KW-0472">Membrane</keyword>
<evidence type="ECO:0000256" key="2">
    <source>
        <dbReference type="ARBA" id="ARBA00004394"/>
    </source>
</evidence>
<dbReference type="GO" id="GO:0000139">
    <property type="term" value="C:Golgi membrane"/>
    <property type="evidence" value="ECO:0007669"/>
    <property type="project" value="UniProtKB-SubCell"/>
</dbReference>
<dbReference type="GO" id="GO:0046873">
    <property type="term" value="F:metal ion transmembrane transporter activity"/>
    <property type="evidence" value="ECO:0007669"/>
    <property type="project" value="InterPro"/>
</dbReference>
<feature type="transmembrane region" description="Helical" evidence="7">
    <location>
        <begin position="73"/>
        <end position="92"/>
    </location>
</feature>
<feature type="transmembrane region" description="Helical" evidence="7">
    <location>
        <begin position="40"/>
        <end position="61"/>
    </location>
</feature>
<reference evidence="8 9" key="1">
    <citation type="submission" date="2018-06" db="EMBL/GenBank/DDBJ databases">
        <title>Whole genome sequencing of Candida tropicalis (genome annotated by CSBL at Korea University).</title>
        <authorList>
            <person name="Ahn J."/>
        </authorList>
    </citation>
    <scope>NUCLEOTIDE SEQUENCE [LARGE SCALE GENOMIC DNA]</scope>
    <source>
        <strain evidence="8 9">ATCC 20962</strain>
    </source>
</reference>
<dbReference type="GO" id="GO:0006829">
    <property type="term" value="P:zinc ion transport"/>
    <property type="evidence" value="ECO:0007669"/>
    <property type="project" value="InterPro"/>
</dbReference>
<dbReference type="Proteomes" id="UP000253472">
    <property type="component" value="Unassembled WGS sequence"/>
</dbReference>
<dbReference type="InterPro" id="IPR003689">
    <property type="entry name" value="ZIP"/>
</dbReference>
<sequence length="281" mass="30223">MSFSRVIELIILTVVMFLTSFVAGILPLKLTISLQYLKYLSLLAMGILVGTAMLIILPEGIEILSSSTQNISGYVGFPILVGFLTMFTIDNVSSGHNNSNSNKNHTSLKDSIFGSSLTLGMVFHGIVDGISLGSSFAGGTAIPLLIFTAIIIHKIPTSFSLSTILCLEGVPDSKLFWHILLFASLSPVATWITYVIVSLLDNNMDVVVGILFLFSAGNFLYVVSHVMSEFTTGDFEVLPTSVESEANTVVTNPPHSRISKLEFALALAGILVPALLSFIKE</sequence>
<evidence type="ECO:0000256" key="7">
    <source>
        <dbReference type="SAM" id="Phobius"/>
    </source>
</evidence>
<keyword evidence="4 7" id="KW-1133">Transmembrane helix</keyword>
<evidence type="ECO:0000256" key="5">
    <source>
        <dbReference type="ARBA" id="ARBA00023034"/>
    </source>
</evidence>
<proteinExistence type="predicted"/>
<dbReference type="PANTHER" id="PTHR16133">
    <property type="entry name" value="SOLUTE CARRIER FAMILY 39 ZINC TRANSPORTER , MEMBER 9-RELATED"/>
    <property type="match status" value="1"/>
</dbReference>
<dbReference type="AlphaFoldDB" id="A0A367XLN4"/>
<dbReference type="Pfam" id="PF02535">
    <property type="entry name" value="Zip"/>
    <property type="match status" value="2"/>
</dbReference>
<feature type="transmembrane region" description="Helical" evidence="7">
    <location>
        <begin position="6"/>
        <end position="28"/>
    </location>
</feature>
<feature type="transmembrane region" description="Helical" evidence="7">
    <location>
        <begin position="261"/>
        <end position="279"/>
    </location>
</feature>
<protein>
    <submittedName>
        <fullName evidence="8">Zinc transporter ZIP9</fullName>
    </submittedName>
</protein>
<organism evidence="8 9">
    <name type="scientific">Candida viswanathii</name>
    <dbReference type="NCBI Taxonomy" id="5486"/>
    <lineage>
        <taxon>Eukaryota</taxon>
        <taxon>Fungi</taxon>
        <taxon>Dikarya</taxon>
        <taxon>Ascomycota</taxon>
        <taxon>Saccharomycotina</taxon>
        <taxon>Pichiomycetes</taxon>
        <taxon>Debaryomycetaceae</taxon>
        <taxon>Candida/Lodderomyces clade</taxon>
        <taxon>Candida</taxon>
    </lineage>
</organism>
<evidence type="ECO:0000256" key="3">
    <source>
        <dbReference type="ARBA" id="ARBA00022692"/>
    </source>
</evidence>
<dbReference type="PANTHER" id="PTHR16133:SF0">
    <property type="entry name" value="ZINC_IRON REGULATED TRANSPORTER-RELATED PROTEIN 102B, ISOFORM E"/>
    <property type="match status" value="1"/>
</dbReference>
<name>A0A367XLN4_9ASCO</name>
<feature type="transmembrane region" description="Helical" evidence="7">
    <location>
        <begin position="175"/>
        <end position="200"/>
    </location>
</feature>
<evidence type="ECO:0000256" key="1">
    <source>
        <dbReference type="ARBA" id="ARBA00004127"/>
    </source>
</evidence>
<feature type="transmembrane region" description="Helical" evidence="7">
    <location>
        <begin position="206"/>
        <end position="223"/>
    </location>
</feature>
<keyword evidence="3 7" id="KW-0812">Transmembrane</keyword>
<dbReference type="STRING" id="5486.A0A367XLN4"/>
<comment type="caution">
    <text evidence="8">The sequence shown here is derived from an EMBL/GenBank/DDBJ whole genome shotgun (WGS) entry which is preliminary data.</text>
</comment>
<dbReference type="OrthoDB" id="19859at2759"/>
<dbReference type="InterPro" id="IPR045891">
    <property type="entry name" value="ZIP9"/>
</dbReference>
<dbReference type="EMBL" id="QLNQ01000030">
    <property type="protein sequence ID" value="RCK54545.1"/>
    <property type="molecule type" value="Genomic_DNA"/>
</dbReference>
<evidence type="ECO:0000256" key="4">
    <source>
        <dbReference type="ARBA" id="ARBA00022989"/>
    </source>
</evidence>
<evidence type="ECO:0000256" key="6">
    <source>
        <dbReference type="ARBA" id="ARBA00023136"/>
    </source>
</evidence>
<evidence type="ECO:0000313" key="8">
    <source>
        <dbReference type="EMBL" id="RCK54545.1"/>
    </source>
</evidence>
<gene>
    <name evidence="8" type="primary">SLC39A9</name>
    <name evidence="8" type="ORF">Cantr_04829</name>
</gene>
<comment type="subcellular location">
    <subcellularLocation>
        <location evidence="1">Endomembrane system</location>
        <topology evidence="1">Multi-pass membrane protein</topology>
    </subcellularLocation>
    <subcellularLocation>
        <location evidence="2">Golgi apparatus membrane</location>
    </subcellularLocation>
</comment>